<feature type="region of interest" description="Disordered" evidence="1">
    <location>
        <begin position="26"/>
        <end position="46"/>
    </location>
</feature>
<organism evidence="2 3">
    <name type="scientific">Protea cynaroides</name>
    <dbReference type="NCBI Taxonomy" id="273540"/>
    <lineage>
        <taxon>Eukaryota</taxon>
        <taxon>Viridiplantae</taxon>
        <taxon>Streptophyta</taxon>
        <taxon>Embryophyta</taxon>
        <taxon>Tracheophyta</taxon>
        <taxon>Spermatophyta</taxon>
        <taxon>Magnoliopsida</taxon>
        <taxon>Proteales</taxon>
        <taxon>Proteaceae</taxon>
        <taxon>Protea</taxon>
    </lineage>
</organism>
<proteinExistence type="predicted"/>
<evidence type="ECO:0000256" key="1">
    <source>
        <dbReference type="SAM" id="MobiDB-lite"/>
    </source>
</evidence>
<sequence length="159" mass="17528">MGNKTGRSGRIDSEIENLAAQFDTELSFGPPDSECDPIESRTRSGKAFKPSRVFPRRQEPSSNLLSGLPLDMEPNERKLRKNSLDAVGCDVAWAQGRKVLFPITATAKVSWAGESLSEPPIEARQGVTISCLAVKPRRRKRQGVGKVRKPLPRTRPSMS</sequence>
<evidence type="ECO:0000313" key="3">
    <source>
        <dbReference type="Proteomes" id="UP001141806"/>
    </source>
</evidence>
<keyword evidence="3" id="KW-1185">Reference proteome</keyword>
<protein>
    <submittedName>
        <fullName evidence="2">Uncharacterized protein</fullName>
    </submittedName>
</protein>
<reference evidence="2" key="1">
    <citation type="journal article" date="2023" name="Plant J.">
        <title>The genome of the king protea, Protea cynaroides.</title>
        <authorList>
            <person name="Chang J."/>
            <person name="Duong T.A."/>
            <person name="Schoeman C."/>
            <person name="Ma X."/>
            <person name="Roodt D."/>
            <person name="Barker N."/>
            <person name="Li Z."/>
            <person name="Van de Peer Y."/>
            <person name="Mizrachi E."/>
        </authorList>
    </citation>
    <scope>NUCLEOTIDE SEQUENCE</scope>
    <source>
        <tissue evidence="2">Young leaves</tissue>
    </source>
</reference>
<dbReference type="EMBL" id="JAMYWD010000008">
    <property type="protein sequence ID" value="KAJ4962451.1"/>
    <property type="molecule type" value="Genomic_DNA"/>
</dbReference>
<gene>
    <name evidence="2" type="ORF">NE237_022390</name>
</gene>
<dbReference type="Proteomes" id="UP001141806">
    <property type="component" value="Unassembled WGS sequence"/>
</dbReference>
<feature type="compositionally biased region" description="Basic residues" evidence="1">
    <location>
        <begin position="137"/>
        <end position="152"/>
    </location>
</feature>
<accession>A0A9Q0H9I7</accession>
<feature type="region of interest" description="Disordered" evidence="1">
    <location>
        <begin position="137"/>
        <end position="159"/>
    </location>
</feature>
<evidence type="ECO:0000313" key="2">
    <source>
        <dbReference type="EMBL" id="KAJ4962451.1"/>
    </source>
</evidence>
<name>A0A9Q0H9I7_9MAGN</name>
<dbReference type="AlphaFoldDB" id="A0A9Q0H9I7"/>
<comment type="caution">
    <text evidence="2">The sequence shown here is derived from an EMBL/GenBank/DDBJ whole genome shotgun (WGS) entry which is preliminary data.</text>
</comment>